<dbReference type="EMBL" id="QUQO01000001">
    <property type="protein sequence ID" value="RFB06010.1"/>
    <property type="molecule type" value="Genomic_DNA"/>
</dbReference>
<reference evidence="3 4" key="1">
    <citation type="submission" date="2018-08" db="EMBL/GenBank/DDBJ databases">
        <title>Parvularcula sp. SM1705, isolated from surface water of the South Sea China.</title>
        <authorList>
            <person name="Sun L."/>
        </authorList>
    </citation>
    <scope>NUCLEOTIDE SEQUENCE [LARGE SCALE GENOMIC DNA]</scope>
    <source>
        <strain evidence="3 4">SM1705</strain>
    </source>
</reference>
<comment type="caution">
    <text evidence="3">The sequence shown here is derived from an EMBL/GenBank/DDBJ whole genome shotgun (WGS) entry which is preliminary data.</text>
</comment>
<feature type="chain" id="PRO_5017084906" description="Amidohydrolase-related domain-containing protein" evidence="1">
    <location>
        <begin position="22"/>
        <end position="481"/>
    </location>
</feature>
<dbReference type="PROSITE" id="PS51257">
    <property type="entry name" value="PROKAR_LIPOPROTEIN"/>
    <property type="match status" value="1"/>
</dbReference>
<proteinExistence type="predicted"/>
<dbReference type="SUPFAM" id="SSF51338">
    <property type="entry name" value="Composite domain of metallo-dependent hydrolases"/>
    <property type="match status" value="1"/>
</dbReference>
<feature type="domain" description="Amidohydrolase-related" evidence="2">
    <location>
        <begin position="82"/>
        <end position="464"/>
    </location>
</feature>
<evidence type="ECO:0000256" key="1">
    <source>
        <dbReference type="SAM" id="SignalP"/>
    </source>
</evidence>
<name>A0A371RKL8_9PROT</name>
<organism evidence="3 4">
    <name type="scientific">Parvularcula marina</name>
    <dbReference type="NCBI Taxonomy" id="2292771"/>
    <lineage>
        <taxon>Bacteria</taxon>
        <taxon>Pseudomonadati</taxon>
        <taxon>Pseudomonadota</taxon>
        <taxon>Alphaproteobacteria</taxon>
        <taxon>Parvularculales</taxon>
        <taxon>Parvularculaceae</taxon>
        <taxon>Parvularcula</taxon>
    </lineage>
</organism>
<dbReference type="InterPro" id="IPR032466">
    <property type="entry name" value="Metal_Hydrolase"/>
</dbReference>
<dbReference type="Gene3D" id="3.20.20.140">
    <property type="entry name" value="Metal-dependent hydrolases"/>
    <property type="match status" value="2"/>
</dbReference>
<dbReference type="InterPro" id="IPR051781">
    <property type="entry name" value="Metallo-dep_Hydrolase"/>
</dbReference>
<keyword evidence="1" id="KW-0732">Signal</keyword>
<dbReference type="Proteomes" id="UP000264589">
    <property type="component" value="Unassembled WGS sequence"/>
</dbReference>
<keyword evidence="4" id="KW-1185">Reference proteome</keyword>
<accession>A0A371RKL8</accession>
<dbReference type="InterPro" id="IPR006680">
    <property type="entry name" value="Amidohydro-rel"/>
</dbReference>
<evidence type="ECO:0000313" key="4">
    <source>
        <dbReference type="Proteomes" id="UP000264589"/>
    </source>
</evidence>
<dbReference type="Gene3D" id="2.30.40.10">
    <property type="entry name" value="Urease, subunit C, domain 1"/>
    <property type="match status" value="2"/>
</dbReference>
<dbReference type="GO" id="GO:0016810">
    <property type="term" value="F:hydrolase activity, acting on carbon-nitrogen (but not peptide) bonds"/>
    <property type="evidence" value="ECO:0007669"/>
    <property type="project" value="InterPro"/>
</dbReference>
<dbReference type="PANTHER" id="PTHR43135:SF3">
    <property type="entry name" value="ALPHA-D-RIBOSE 1-METHYLPHOSPHONATE 5-TRIPHOSPHATE DIPHOSPHATASE"/>
    <property type="match status" value="1"/>
</dbReference>
<dbReference type="InterPro" id="IPR011059">
    <property type="entry name" value="Metal-dep_hydrolase_composite"/>
</dbReference>
<dbReference type="SUPFAM" id="SSF51556">
    <property type="entry name" value="Metallo-dependent hydrolases"/>
    <property type="match status" value="1"/>
</dbReference>
<protein>
    <recommendedName>
        <fullName evidence="2">Amidohydrolase-related domain-containing protein</fullName>
    </recommendedName>
</protein>
<gene>
    <name evidence="3" type="ORF">DX908_12500</name>
</gene>
<dbReference type="InParanoid" id="A0A371RKL8"/>
<evidence type="ECO:0000313" key="3">
    <source>
        <dbReference type="EMBL" id="RFB06010.1"/>
    </source>
</evidence>
<dbReference type="Pfam" id="PF01979">
    <property type="entry name" value="Amidohydro_1"/>
    <property type="match status" value="1"/>
</dbReference>
<sequence>MPRHFILILLLLAFLMSACTASQNYKDADLYSGFTRLDPDRQKRVEDAWLIVRDGTIVEMGQGTPPQGDFAERYDMSGLYGLPGLIDGHAHITAGPHKLEVVDGAPRVTIESVDAITEFHAKIAIGFGVTTVRNPGGDPVANAAYDEKVASGEWIGPQALHAGAVIQPPPFTGAAFAYPKSPEEWDREAARQADLGMTYFKLYTSLTEEELGEGVRAAKAHGLIPIAHLDAVSWTKAADLGVEIMEHALPTSPDLIEPDQREAYLKDASYGLSSKPAYVWFEMVDYDGPLFTEMVRALKDHGVALNLTLSVNELIYNTDDLSGVLLEEDAKFTHPESLTAMKQFLAGAAYGWTPEDYERARTVWPRVHEFVQRLETAGIPMMIGTDSNSGGVYMAHEMALHIDAGLDAWTVLDMATGGAADIMGLGDSTGRLAPGYEADIVFLSADPLTDMSAIRKVVHVVTDGMSHDAAAVRESALSSLN</sequence>
<feature type="signal peptide" evidence="1">
    <location>
        <begin position="1"/>
        <end position="21"/>
    </location>
</feature>
<dbReference type="AlphaFoldDB" id="A0A371RKL8"/>
<evidence type="ECO:0000259" key="2">
    <source>
        <dbReference type="Pfam" id="PF01979"/>
    </source>
</evidence>
<dbReference type="PANTHER" id="PTHR43135">
    <property type="entry name" value="ALPHA-D-RIBOSE 1-METHYLPHOSPHONATE 5-TRIPHOSPHATE DIPHOSPHATASE"/>
    <property type="match status" value="1"/>
</dbReference>